<sequence>MARWLTTTISTNDVPVPEVYMSQAERARGRGSHYIEESVWVYLMRDWDGADRWVLDPVTVDGYGLDSGLENGVRNSECVCEDQAECDVSGIGWTGPPLCGGAGGAGRSRFRCSRSFLRISRP</sequence>
<proteinExistence type="predicted"/>
<dbReference type="Proteomes" id="UP000006447">
    <property type="component" value="Unassembled WGS sequence"/>
</dbReference>
<evidence type="ECO:0000313" key="1">
    <source>
        <dbReference type="EMBL" id="EID81380.1"/>
    </source>
</evidence>
<protein>
    <submittedName>
        <fullName evidence="1">Uncharacterized protein</fullName>
    </submittedName>
</protein>
<reference evidence="1 2" key="1">
    <citation type="journal article" date="2012" name="J. Bacteriol.">
        <title>Draft genome sequence of the nitrophenol-degrading actinomycete Rhodococcus imtechensis RKJ300.</title>
        <authorList>
            <person name="Vikram S."/>
            <person name="Kumar S."/>
            <person name="Subramanian S."/>
            <person name="Raghava G.P."/>
        </authorList>
    </citation>
    <scope>NUCLEOTIDE SEQUENCE [LARGE SCALE GENOMIC DNA]</scope>
    <source>
        <strain evidence="1 2">RKJ300</strain>
    </source>
</reference>
<organism evidence="1 2">
    <name type="scientific">Rhodococcus opacus RKJ300 = JCM 13270</name>
    <dbReference type="NCBI Taxonomy" id="1165867"/>
    <lineage>
        <taxon>Bacteria</taxon>
        <taxon>Bacillati</taxon>
        <taxon>Actinomycetota</taxon>
        <taxon>Actinomycetes</taxon>
        <taxon>Mycobacteriales</taxon>
        <taxon>Nocardiaceae</taxon>
        <taxon>Rhodococcus</taxon>
    </lineage>
</organism>
<gene>
    <name evidence="1" type="ORF">W59_03871</name>
</gene>
<comment type="caution">
    <text evidence="1">The sequence shown here is derived from an EMBL/GenBank/DDBJ whole genome shotgun (WGS) entry which is preliminary data.</text>
</comment>
<dbReference type="PATRIC" id="fig|1165867.3.peg.790"/>
<evidence type="ECO:0000313" key="2">
    <source>
        <dbReference type="Proteomes" id="UP000006447"/>
    </source>
</evidence>
<name>I0WYB4_RHOOP</name>
<accession>I0WYB4</accession>
<dbReference type="AlphaFoldDB" id="I0WYB4"/>
<dbReference type="RefSeq" id="WP_007296102.1">
    <property type="nucleotide sequence ID" value="NZ_AJJH01000018.1"/>
</dbReference>
<dbReference type="EMBL" id="AJJH01000018">
    <property type="protein sequence ID" value="EID81380.1"/>
    <property type="molecule type" value="Genomic_DNA"/>
</dbReference>